<evidence type="ECO:0000313" key="3">
    <source>
        <dbReference type="Proteomes" id="UP000754883"/>
    </source>
</evidence>
<dbReference type="Pfam" id="PF12296">
    <property type="entry name" value="HsbA"/>
    <property type="match status" value="1"/>
</dbReference>
<feature type="signal peptide" evidence="1">
    <location>
        <begin position="1"/>
        <end position="19"/>
    </location>
</feature>
<dbReference type="PROSITE" id="PS51257">
    <property type="entry name" value="PROKAR_LIPOPROTEIN"/>
    <property type="match status" value="1"/>
</dbReference>
<dbReference type="InterPro" id="IPR021054">
    <property type="entry name" value="Cell_wall_mannoprotein_1"/>
</dbReference>
<keyword evidence="3" id="KW-1185">Reference proteome</keyword>
<reference evidence="3" key="1">
    <citation type="submission" date="2019-06" db="EMBL/GenBank/DDBJ databases">
        <authorList>
            <person name="Broberg M."/>
        </authorList>
    </citation>
    <scope>NUCLEOTIDE SEQUENCE [LARGE SCALE GENOMIC DNA]</scope>
</reference>
<evidence type="ECO:0008006" key="4">
    <source>
        <dbReference type="Google" id="ProtNLM"/>
    </source>
</evidence>
<protein>
    <recommendedName>
        <fullName evidence="4">Cell wall galactomannoprotein</fullName>
    </recommendedName>
</protein>
<evidence type="ECO:0000256" key="1">
    <source>
        <dbReference type="SAM" id="SignalP"/>
    </source>
</evidence>
<dbReference type="EMBL" id="CABFNO020001468">
    <property type="protein sequence ID" value="CAG9990078.1"/>
    <property type="molecule type" value="Genomic_DNA"/>
</dbReference>
<keyword evidence="1" id="KW-0732">Signal</keyword>
<dbReference type="AlphaFoldDB" id="A0A9N9Y2Z8"/>
<accession>A0A9N9Y2Z8</accession>
<dbReference type="GO" id="GO:0005576">
    <property type="term" value="C:extracellular region"/>
    <property type="evidence" value="ECO:0007669"/>
    <property type="project" value="TreeGrafter"/>
</dbReference>
<dbReference type="PANTHER" id="PTHR38123:SF6">
    <property type="entry name" value="CELL WALL SERINE-THREONINE-RICH GALACTOMANNOPROTEIN MP1 (AFU_ORTHOLOGUE AFUA_4G03240)"/>
    <property type="match status" value="1"/>
</dbReference>
<proteinExistence type="predicted"/>
<name>A0A9N9Y2Z8_9HYPO</name>
<gene>
    <name evidence="2" type="ORF">CBYS24578_00017605</name>
</gene>
<dbReference type="OrthoDB" id="2422134at2759"/>
<organism evidence="2 3">
    <name type="scientific">Clonostachys byssicola</name>
    <dbReference type="NCBI Taxonomy" id="160290"/>
    <lineage>
        <taxon>Eukaryota</taxon>
        <taxon>Fungi</taxon>
        <taxon>Dikarya</taxon>
        <taxon>Ascomycota</taxon>
        <taxon>Pezizomycotina</taxon>
        <taxon>Sordariomycetes</taxon>
        <taxon>Hypocreomycetidae</taxon>
        <taxon>Hypocreales</taxon>
        <taxon>Bionectriaceae</taxon>
        <taxon>Clonostachys</taxon>
    </lineage>
</organism>
<dbReference type="PANTHER" id="PTHR38123">
    <property type="entry name" value="CELL WALL SERINE-THREONINE-RICH GALACTOMANNOPROTEIN MP1 (AFU_ORTHOLOGUE AFUA_4G03240)"/>
    <property type="match status" value="1"/>
</dbReference>
<evidence type="ECO:0000313" key="2">
    <source>
        <dbReference type="EMBL" id="CAG9990078.1"/>
    </source>
</evidence>
<sequence>MKLLFSTAALSTALFACRAISNASEAYSTAYHELEAIHDLTDNLTGAIKAWDGKDLRASLSNIHDPSVSTTTYIAEAAERLLEHRQTPFDKVQSFKIGSPSQRLAYAVNASIASLIGRKGAFDALHASPIVVQDVAGLLSASRNFSEALVYLVPDLLQPVANNLKAQTLDSLQQGVDCFNGTDSACHAGVVDTERTYELAVRYNAMKSDGSPFV</sequence>
<dbReference type="Proteomes" id="UP000754883">
    <property type="component" value="Unassembled WGS sequence"/>
</dbReference>
<dbReference type="Gene3D" id="1.20.1280.140">
    <property type="match status" value="1"/>
</dbReference>
<reference evidence="2 3" key="2">
    <citation type="submission" date="2021-10" db="EMBL/GenBank/DDBJ databases">
        <authorList>
            <person name="Piombo E."/>
        </authorList>
    </citation>
    <scope>NUCLEOTIDE SEQUENCE [LARGE SCALE GENOMIC DNA]</scope>
</reference>
<feature type="chain" id="PRO_5040153754" description="Cell wall galactomannoprotein" evidence="1">
    <location>
        <begin position="20"/>
        <end position="214"/>
    </location>
</feature>
<comment type="caution">
    <text evidence="2">The sequence shown here is derived from an EMBL/GenBank/DDBJ whole genome shotgun (WGS) entry which is preliminary data.</text>
</comment>